<accession>A0A8S2WMY3</accession>
<feature type="non-terminal residue" evidence="3">
    <location>
        <position position="1"/>
    </location>
</feature>
<dbReference type="EMBL" id="CAJOBH010040330">
    <property type="protein sequence ID" value="CAF4325267.1"/>
    <property type="molecule type" value="Genomic_DNA"/>
</dbReference>
<gene>
    <name evidence="2" type="ORF">BYL167_LOCUS28452</name>
    <name evidence="3" type="ORF">GIL414_LOCUS32449</name>
</gene>
<feature type="compositionally biased region" description="Basic and acidic residues" evidence="1">
    <location>
        <begin position="25"/>
        <end position="37"/>
    </location>
</feature>
<evidence type="ECO:0000313" key="4">
    <source>
        <dbReference type="Proteomes" id="UP000681720"/>
    </source>
</evidence>
<sequence>LARTTRDDESSLIDEEDDSIEDVLPTERDLTDIEQQKKGPRTTYYQNIHDDHERMSSHPSMI</sequence>
<proteinExistence type="predicted"/>
<evidence type="ECO:0000313" key="2">
    <source>
        <dbReference type="EMBL" id="CAF4325267.1"/>
    </source>
</evidence>
<evidence type="ECO:0000256" key="1">
    <source>
        <dbReference type="SAM" id="MobiDB-lite"/>
    </source>
</evidence>
<protein>
    <submittedName>
        <fullName evidence="3">Uncharacterized protein</fullName>
    </submittedName>
</protein>
<dbReference type="Proteomes" id="UP000681967">
    <property type="component" value="Unassembled WGS sequence"/>
</dbReference>
<dbReference type="Proteomes" id="UP000681720">
    <property type="component" value="Unassembled WGS sequence"/>
</dbReference>
<dbReference type="AlphaFoldDB" id="A0A8S2WMY3"/>
<organism evidence="3 4">
    <name type="scientific">Rotaria magnacalcarata</name>
    <dbReference type="NCBI Taxonomy" id="392030"/>
    <lineage>
        <taxon>Eukaryota</taxon>
        <taxon>Metazoa</taxon>
        <taxon>Spiralia</taxon>
        <taxon>Gnathifera</taxon>
        <taxon>Rotifera</taxon>
        <taxon>Eurotatoria</taxon>
        <taxon>Bdelloidea</taxon>
        <taxon>Philodinida</taxon>
        <taxon>Philodinidae</taxon>
        <taxon>Rotaria</taxon>
    </lineage>
</organism>
<feature type="region of interest" description="Disordered" evidence="1">
    <location>
        <begin position="1"/>
        <end position="62"/>
    </location>
</feature>
<reference evidence="3" key="1">
    <citation type="submission" date="2021-02" db="EMBL/GenBank/DDBJ databases">
        <authorList>
            <person name="Nowell W R."/>
        </authorList>
    </citation>
    <scope>NUCLEOTIDE SEQUENCE</scope>
</reference>
<dbReference type="EMBL" id="CAJOBJ010068911">
    <property type="protein sequence ID" value="CAF4451607.1"/>
    <property type="molecule type" value="Genomic_DNA"/>
</dbReference>
<comment type="caution">
    <text evidence="3">The sequence shown here is derived from an EMBL/GenBank/DDBJ whole genome shotgun (WGS) entry which is preliminary data.</text>
</comment>
<name>A0A8S2WMY3_9BILA</name>
<feature type="compositionally biased region" description="Acidic residues" evidence="1">
    <location>
        <begin position="10"/>
        <end position="21"/>
    </location>
</feature>
<evidence type="ECO:0000313" key="3">
    <source>
        <dbReference type="EMBL" id="CAF4451607.1"/>
    </source>
</evidence>